<accession>A0A931NHV3</accession>
<feature type="domain" description="Solute-binding protein family 3/N-terminal" evidence="3">
    <location>
        <begin position="32"/>
        <end position="246"/>
    </location>
</feature>
<dbReference type="Gene3D" id="3.40.190.10">
    <property type="entry name" value="Periplasmic binding protein-like II"/>
    <property type="match status" value="2"/>
</dbReference>
<feature type="signal peptide" evidence="2">
    <location>
        <begin position="1"/>
        <end position="21"/>
    </location>
</feature>
<evidence type="ECO:0000256" key="1">
    <source>
        <dbReference type="ARBA" id="ARBA00022729"/>
    </source>
</evidence>
<sequence>MPLSRRQTLAFGAALGLPAHAALAPLQLAAEVFPPFSQQVEGRAEGLDCELVRAVLGGLGRSAEIQLLPWKRALLELERGGLDGVIGISRGNLNEREEVLAFPEEPLAGSHSHFFFRRDQPFAFDGLFTLKGLRVAVLAGYQYPPDFMAAAYFTREPSATHEQSLRKLLARRVDLALVHAGVGEHLLQRENWQRELVADKTPIAPGRLYVGFARQRGHTQLAQRFGEALRRYKAQPAYHALLARYGVRPENVQTLPA</sequence>
<evidence type="ECO:0000313" key="5">
    <source>
        <dbReference type="Proteomes" id="UP000613266"/>
    </source>
</evidence>
<reference evidence="4" key="1">
    <citation type="submission" date="2020-12" db="EMBL/GenBank/DDBJ databases">
        <title>The genome sequence of Inhella sp. 1Y17.</title>
        <authorList>
            <person name="Liu Y."/>
        </authorList>
    </citation>
    <scope>NUCLEOTIDE SEQUENCE</scope>
    <source>
        <strain evidence="4">1Y17</strain>
    </source>
</reference>
<proteinExistence type="predicted"/>
<evidence type="ECO:0000256" key="2">
    <source>
        <dbReference type="SAM" id="SignalP"/>
    </source>
</evidence>
<organism evidence="4 5">
    <name type="scientific">Inhella proteolytica</name>
    <dbReference type="NCBI Taxonomy" id="2795029"/>
    <lineage>
        <taxon>Bacteria</taxon>
        <taxon>Pseudomonadati</taxon>
        <taxon>Pseudomonadota</taxon>
        <taxon>Betaproteobacteria</taxon>
        <taxon>Burkholderiales</taxon>
        <taxon>Sphaerotilaceae</taxon>
        <taxon>Inhella</taxon>
    </lineage>
</organism>
<dbReference type="AlphaFoldDB" id="A0A931NHV3"/>
<gene>
    <name evidence="4" type="ORF">I7X39_14915</name>
</gene>
<evidence type="ECO:0000259" key="3">
    <source>
        <dbReference type="Pfam" id="PF00497"/>
    </source>
</evidence>
<dbReference type="PROSITE" id="PS51318">
    <property type="entry name" value="TAT"/>
    <property type="match status" value="1"/>
</dbReference>
<keyword evidence="1 2" id="KW-0732">Signal</keyword>
<dbReference type="RefSeq" id="WP_198111948.1">
    <property type="nucleotide sequence ID" value="NZ_JAEDAK010000010.1"/>
</dbReference>
<dbReference type="EMBL" id="JAEDAK010000010">
    <property type="protein sequence ID" value="MBH9578178.1"/>
    <property type="molecule type" value="Genomic_DNA"/>
</dbReference>
<dbReference type="PANTHER" id="PTHR35936">
    <property type="entry name" value="MEMBRANE-BOUND LYTIC MUREIN TRANSGLYCOSYLASE F"/>
    <property type="match status" value="1"/>
</dbReference>
<evidence type="ECO:0000313" key="4">
    <source>
        <dbReference type="EMBL" id="MBH9578178.1"/>
    </source>
</evidence>
<keyword evidence="5" id="KW-1185">Reference proteome</keyword>
<dbReference type="Proteomes" id="UP000613266">
    <property type="component" value="Unassembled WGS sequence"/>
</dbReference>
<comment type="caution">
    <text evidence="4">The sequence shown here is derived from an EMBL/GenBank/DDBJ whole genome shotgun (WGS) entry which is preliminary data.</text>
</comment>
<dbReference type="PANTHER" id="PTHR35936:SF25">
    <property type="entry name" value="ABC TRANSPORTER SUBSTRATE-BINDING PROTEIN"/>
    <property type="match status" value="1"/>
</dbReference>
<name>A0A931NHV3_9BURK</name>
<dbReference type="Pfam" id="PF00497">
    <property type="entry name" value="SBP_bac_3"/>
    <property type="match status" value="1"/>
</dbReference>
<dbReference type="InterPro" id="IPR006311">
    <property type="entry name" value="TAT_signal"/>
</dbReference>
<feature type="chain" id="PRO_5037112691" evidence="2">
    <location>
        <begin position="22"/>
        <end position="257"/>
    </location>
</feature>
<dbReference type="SUPFAM" id="SSF53850">
    <property type="entry name" value="Periplasmic binding protein-like II"/>
    <property type="match status" value="1"/>
</dbReference>
<dbReference type="InterPro" id="IPR001638">
    <property type="entry name" value="Solute-binding_3/MltF_N"/>
</dbReference>
<protein>
    <submittedName>
        <fullName evidence="4">Transporter substrate-binding domain-containing protein</fullName>
    </submittedName>
</protein>